<dbReference type="OrthoDB" id="1654884at2759"/>
<evidence type="ECO:0000256" key="1">
    <source>
        <dbReference type="ARBA" id="ARBA00006194"/>
    </source>
</evidence>
<dbReference type="InterPro" id="IPR036967">
    <property type="entry name" value="Ribosomal_uS11_sf"/>
</dbReference>
<keyword evidence="2 5" id="KW-0689">Ribosomal protein</keyword>
<feature type="compositionally biased region" description="Acidic residues" evidence="4">
    <location>
        <begin position="58"/>
        <end position="76"/>
    </location>
</feature>
<dbReference type="HAMAP" id="MF_01310">
    <property type="entry name" value="Ribosomal_uS11"/>
    <property type="match status" value="1"/>
</dbReference>
<comment type="caution">
    <text evidence="5">The sequence shown here is derived from an EMBL/GenBank/DDBJ whole genome shotgun (WGS) entry which is preliminary data.</text>
</comment>
<name>A0A8H6SM06_9AGAR</name>
<dbReference type="GeneID" id="59346350"/>
<proteinExistence type="inferred from homology"/>
<dbReference type="InterPro" id="IPR001971">
    <property type="entry name" value="Ribosomal_uS11"/>
</dbReference>
<dbReference type="EMBL" id="JACAZF010000006">
    <property type="protein sequence ID" value="KAF7301478.1"/>
    <property type="molecule type" value="Genomic_DNA"/>
</dbReference>
<dbReference type="GO" id="GO:0005840">
    <property type="term" value="C:ribosome"/>
    <property type="evidence" value="ECO:0007669"/>
    <property type="project" value="UniProtKB-KW"/>
</dbReference>
<gene>
    <name evidence="5" type="ORF">MIND_00713200</name>
</gene>
<evidence type="ECO:0000256" key="2">
    <source>
        <dbReference type="ARBA" id="ARBA00022980"/>
    </source>
</evidence>
<feature type="region of interest" description="Disordered" evidence="4">
    <location>
        <begin position="58"/>
        <end position="79"/>
    </location>
</feature>
<keyword evidence="3" id="KW-0687">Ribonucleoprotein</keyword>
<evidence type="ECO:0000256" key="4">
    <source>
        <dbReference type="SAM" id="MobiDB-lite"/>
    </source>
</evidence>
<protein>
    <submittedName>
        <fullName evidence="5">Putative 37S ribosomal protein S18, mitochondrial</fullName>
    </submittedName>
</protein>
<evidence type="ECO:0000313" key="6">
    <source>
        <dbReference type="Proteomes" id="UP000636479"/>
    </source>
</evidence>
<dbReference type="Proteomes" id="UP000636479">
    <property type="component" value="Unassembled WGS sequence"/>
</dbReference>
<dbReference type="SUPFAM" id="SSF53137">
    <property type="entry name" value="Translational machinery components"/>
    <property type="match status" value="1"/>
</dbReference>
<evidence type="ECO:0000256" key="3">
    <source>
        <dbReference type="ARBA" id="ARBA00023274"/>
    </source>
</evidence>
<reference evidence="5" key="1">
    <citation type="submission" date="2020-05" db="EMBL/GenBank/DDBJ databases">
        <title>Mycena genomes resolve the evolution of fungal bioluminescence.</title>
        <authorList>
            <person name="Tsai I.J."/>
        </authorList>
    </citation>
    <scope>NUCLEOTIDE SEQUENCE</scope>
    <source>
        <strain evidence="5">171206Taipei</strain>
    </source>
</reference>
<organism evidence="5 6">
    <name type="scientific">Mycena indigotica</name>
    <dbReference type="NCBI Taxonomy" id="2126181"/>
    <lineage>
        <taxon>Eukaryota</taxon>
        <taxon>Fungi</taxon>
        <taxon>Dikarya</taxon>
        <taxon>Basidiomycota</taxon>
        <taxon>Agaricomycotina</taxon>
        <taxon>Agaricomycetes</taxon>
        <taxon>Agaricomycetidae</taxon>
        <taxon>Agaricales</taxon>
        <taxon>Marasmiineae</taxon>
        <taxon>Mycenaceae</taxon>
        <taxon>Mycena</taxon>
    </lineage>
</organism>
<dbReference type="Pfam" id="PF00411">
    <property type="entry name" value="Ribosomal_S11"/>
    <property type="match status" value="1"/>
</dbReference>
<keyword evidence="6" id="KW-1185">Reference proteome</keyword>
<dbReference type="Gene3D" id="3.30.420.80">
    <property type="entry name" value="Ribosomal protein S11"/>
    <property type="match status" value="1"/>
</dbReference>
<dbReference type="GO" id="GO:0006412">
    <property type="term" value="P:translation"/>
    <property type="evidence" value="ECO:0007669"/>
    <property type="project" value="InterPro"/>
</dbReference>
<dbReference type="PANTHER" id="PTHR11759">
    <property type="entry name" value="40S RIBOSOMAL PROTEIN S14/30S RIBOSOMAL PROTEIN S11"/>
    <property type="match status" value="1"/>
</dbReference>
<sequence>MFAALRSSLRRVRPRLTSKRILGARYSNWSPENSPIQSHSWEQPETLQDMMGPVVEDMLEESESESEDEGREEEDREGALGKWRYGAHETLVTAPAHRLHCHSTRTNTINTFTDANGAIIAWFSGGSCGFKKRNRSTYEAGYQCAIRMFEKIKTHAAKEKDFRVDLFVKGFGQGREALLKSLATAQGDDVRRYITSITDRTPIKIGGTRSRKMKRR</sequence>
<evidence type="ECO:0000313" key="5">
    <source>
        <dbReference type="EMBL" id="KAF7301478.1"/>
    </source>
</evidence>
<dbReference type="GO" id="GO:0003735">
    <property type="term" value="F:structural constituent of ribosome"/>
    <property type="evidence" value="ECO:0007669"/>
    <property type="project" value="InterPro"/>
</dbReference>
<comment type="similarity">
    <text evidence="1">Belongs to the universal ribosomal protein uS11 family.</text>
</comment>
<dbReference type="RefSeq" id="XP_037219478.1">
    <property type="nucleotide sequence ID" value="XM_037363834.1"/>
</dbReference>
<dbReference type="GO" id="GO:1990904">
    <property type="term" value="C:ribonucleoprotein complex"/>
    <property type="evidence" value="ECO:0007669"/>
    <property type="project" value="UniProtKB-KW"/>
</dbReference>
<dbReference type="AlphaFoldDB" id="A0A8H6SM06"/>
<accession>A0A8H6SM06</accession>